<evidence type="ECO:0008006" key="4">
    <source>
        <dbReference type="Google" id="ProtNLM"/>
    </source>
</evidence>
<accession>A0A151WP39</accession>
<evidence type="ECO:0000256" key="1">
    <source>
        <dbReference type="SAM" id="MobiDB-lite"/>
    </source>
</evidence>
<gene>
    <name evidence="2" type="ORF">ALC60_11363</name>
</gene>
<dbReference type="Proteomes" id="UP000075809">
    <property type="component" value="Unassembled WGS sequence"/>
</dbReference>
<dbReference type="AlphaFoldDB" id="A0A151WP39"/>
<protein>
    <recommendedName>
        <fullName evidence="4">Tesmin/TSO1-like CXC domain-containing protein</fullName>
    </recommendedName>
</protein>
<sequence>MLPPTTSAARQHIFRTYLQVQTWLGNYKDPEDWGWRRNNGILEPVCNKSEPAPQDLLKILACKCKGRCGAACGCRKVGLTCSSICKNCDGESCDNTPSIDEDVVDNEDDVEFDDGPNLQYYTSEDYEDVTSLNDSISINNPFNNDDVSYWNESTSSTSAKRRKTDDTNYKM</sequence>
<feature type="region of interest" description="Disordered" evidence="1">
    <location>
        <begin position="149"/>
        <end position="171"/>
    </location>
</feature>
<proteinExistence type="predicted"/>
<evidence type="ECO:0000313" key="3">
    <source>
        <dbReference type="Proteomes" id="UP000075809"/>
    </source>
</evidence>
<evidence type="ECO:0000313" key="2">
    <source>
        <dbReference type="EMBL" id="KYQ49578.1"/>
    </source>
</evidence>
<organism evidence="2 3">
    <name type="scientific">Mycetomoellerius zeteki</name>
    <dbReference type="NCBI Taxonomy" id="64791"/>
    <lineage>
        <taxon>Eukaryota</taxon>
        <taxon>Metazoa</taxon>
        <taxon>Ecdysozoa</taxon>
        <taxon>Arthropoda</taxon>
        <taxon>Hexapoda</taxon>
        <taxon>Insecta</taxon>
        <taxon>Pterygota</taxon>
        <taxon>Neoptera</taxon>
        <taxon>Endopterygota</taxon>
        <taxon>Hymenoptera</taxon>
        <taxon>Apocrita</taxon>
        <taxon>Aculeata</taxon>
        <taxon>Formicoidea</taxon>
        <taxon>Formicidae</taxon>
        <taxon>Myrmicinae</taxon>
        <taxon>Mycetomoellerius</taxon>
    </lineage>
</organism>
<name>A0A151WP39_9HYME</name>
<keyword evidence="3" id="KW-1185">Reference proteome</keyword>
<reference evidence="2 3" key="1">
    <citation type="submission" date="2015-09" db="EMBL/GenBank/DDBJ databases">
        <title>Trachymyrmex zeteki WGS genome.</title>
        <authorList>
            <person name="Nygaard S."/>
            <person name="Hu H."/>
            <person name="Boomsma J."/>
            <person name="Zhang G."/>
        </authorList>
    </citation>
    <scope>NUCLEOTIDE SEQUENCE [LARGE SCALE GENOMIC DNA]</scope>
    <source>
        <strain evidence="2">Tzet28-1</strain>
        <tissue evidence="2">Whole body</tissue>
    </source>
</reference>
<dbReference type="EMBL" id="KQ982893">
    <property type="protein sequence ID" value="KYQ49578.1"/>
    <property type="molecule type" value="Genomic_DNA"/>
</dbReference>